<keyword evidence="2" id="KW-0520">NAD</keyword>
<dbReference type="InterPro" id="IPR016163">
    <property type="entry name" value="Ald_DH_C"/>
</dbReference>
<dbReference type="PANTHER" id="PTHR11699">
    <property type="entry name" value="ALDEHYDE DEHYDROGENASE-RELATED"/>
    <property type="match status" value="1"/>
</dbReference>
<dbReference type="PROSITE" id="PS00687">
    <property type="entry name" value="ALDEHYDE_DEHYDR_GLU"/>
    <property type="match status" value="1"/>
</dbReference>
<dbReference type="Pfam" id="PF00171">
    <property type="entry name" value="Aldedh"/>
    <property type="match status" value="1"/>
</dbReference>
<evidence type="ECO:0000256" key="2">
    <source>
        <dbReference type="ARBA" id="ARBA00023027"/>
    </source>
</evidence>
<comment type="similarity">
    <text evidence="4">Belongs to the aldehyde dehydrogenase family.</text>
</comment>
<evidence type="ECO:0000256" key="4">
    <source>
        <dbReference type="RuleBase" id="RU003345"/>
    </source>
</evidence>
<feature type="active site" evidence="3">
    <location>
        <position position="272"/>
    </location>
</feature>
<dbReference type="RefSeq" id="WP_120816365.1">
    <property type="nucleotide sequence ID" value="NZ_RBIZ01000003.1"/>
</dbReference>
<evidence type="ECO:0000313" key="7">
    <source>
        <dbReference type="Proteomes" id="UP000267341"/>
    </source>
</evidence>
<dbReference type="InterPro" id="IPR016162">
    <property type="entry name" value="Ald_DH_N"/>
</dbReference>
<name>A0ABX9S464_9ENTR</name>
<reference evidence="6 7" key="1">
    <citation type="submission" date="2018-10" db="EMBL/GenBank/DDBJ databases">
        <title>Genomic Encyclopedia of Type Strains, Phase IV (KMG-IV): sequencing the most valuable type-strain genomes for metagenomic binning, comparative biology and taxonomic classification.</title>
        <authorList>
            <person name="Goeker M."/>
        </authorList>
    </citation>
    <scope>NUCLEOTIDE SEQUENCE [LARGE SCALE GENOMIC DNA]</scope>
    <source>
        <strain evidence="6 7">DSM 5079</strain>
    </source>
</reference>
<evidence type="ECO:0000313" key="6">
    <source>
        <dbReference type="EMBL" id="RKR64688.1"/>
    </source>
</evidence>
<dbReference type="PROSITE" id="PS00070">
    <property type="entry name" value="ALDEHYDE_DEHYDR_CYS"/>
    <property type="match status" value="1"/>
</dbReference>
<gene>
    <name evidence="6" type="ORF">C7387_1392</name>
</gene>
<dbReference type="Gene3D" id="3.40.605.10">
    <property type="entry name" value="Aldehyde Dehydrogenase, Chain A, domain 1"/>
    <property type="match status" value="1"/>
</dbReference>
<dbReference type="GeneID" id="66903438"/>
<dbReference type="InterPro" id="IPR016161">
    <property type="entry name" value="Ald_DH/histidinol_DH"/>
</dbReference>
<dbReference type="InterPro" id="IPR016160">
    <property type="entry name" value="Ald_DH_CS_CYS"/>
</dbReference>
<keyword evidence="1 4" id="KW-0560">Oxidoreductase</keyword>
<dbReference type="SUPFAM" id="SSF53720">
    <property type="entry name" value="ALDH-like"/>
    <property type="match status" value="1"/>
</dbReference>
<accession>A0ABX9S464</accession>
<dbReference type="InterPro" id="IPR029510">
    <property type="entry name" value="Ald_DH_CS_GLU"/>
</dbReference>
<feature type="domain" description="Aldehyde dehydrogenase" evidence="5">
    <location>
        <begin position="32"/>
        <end position="495"/>
    </location>
</feature>
<dbReference type="Proteomes" id="UP000267341">
    <property type="component" value="Unassembled WGS sequence"/>
</dbReference>
<evidence type="ECO:0000259" key="5">
    <source>
        <dbReference type="Pfam" id="PF00171"/>
    </source>
</evidence>
<dbReference type="EMBL" id="RBIZ01000003">
    <property type="protein sequence ID" value="RKR64688.1"/>
    <property type="molecule type" value="Genomic_DNA"/>
</dbReference>
<comment type="caution">
    <text evidence="6">The sequence shown here is derived from an EMBL/GenBank/DDBJ whole genome shotgun (WGS) entry which is preliminary data.</text>
</comment>
<evidence type="ECO:0000256" key="3">
    <source>
        <dbReference type="PROSITE-ProRule" id="PRU10007"/>
    </source>
</evidence>
<keyword evidence="7" id="KW-1185">Reference proteome</keyword>
<protein>
    <submittedName>
        <fullName evidence="6">Phenylacetaldehyde dehydrogenase</fullName>
    </submittedName>
</protein>
<sequence length="499" mass="53503">MSGSQVATLASVQQFLDRQHGLFIDGAQQAAQGEKRLTVYNPATGEAIATTADANAADVDRAVMSAWKAFVSRSWAGRLPAERERILLRFADLVEQHCEELAQLETLEQGKSINISRAFEVGCTLNWMRYTAGLATKITGSTLDVSIPMPQGARYQAWTRKEPVGVVAGIVPWNFPLMIGMWKVMPALAAGCSIVIKPSETTPLTLLRVAELATEAGVPEGVFNVVTGSGSECGAALTSHPHVAKVSFTGSTATGKQIARTAADRLTRVTLELGGKNPAIVLKDADPQWVIEGLMTGSFLNQGQVCAASSRIYIEAPLFDTLVSGFEQAVKSLNVGPGMSEAAHINPLASRAHCDKVQAFLHEAQQGRAELLSGNAGPDGKGYYVAPTLVVNPEASLRLTREEVFGPVVNLVRVADGEEALRLANDTEYGLTASVWTRDISQALSYTDRLQAGTVWINSHTLIDANLPFGGMKQSGTGRDFGPDWLDGWCETKSVCVRY</sequence>
<dbReference type="InterPro" id="IPR015590">
    <property type="entry name" value="Aldehyde_DH_dom"/>
</dbReference>
<dbReference type="Gene3D" id="3.40.309.10">
    <property type="entry name" value="Aldehyde Dehydrogenase, Chain A, domain 2"/>
    <property type="match status" value="1"/>
</dbReference>
<evidence type="ECO:0000256" key="1">
    <source>
        <dbReference type="ARBA" id="ARBA00023002"/>
    </source>
</evidence>
<proteinExistence type="inferred from homology"/>
<organism evidence="6 7">
    <name type="scientific">Yokenella regensburgei</name>
    <dbReference type="NCBI Taxonomy" id="158877"/>
    <lineage>
        <taxon>Bacteria</taxon>
        <taxon>Pseudomonadati</taxon>
        <taxon>Pseudomonadota</taxon>
        <taxon>Gammaproteobacteria</taxon>
        <taxon>Enterobacterales</taxon>
        <taxon>Enterobacteriaceae</taxon>
        <taxon>Yokenella</taxon>
    </lineage>
</organism>